<evidence type="ECO:0000313" key="1">
    <source>
        <dbReference type="EMBL" id="PWC06660.1"/>
    </source>
</evidence>
<dbReference type="AlphaFoldDB" id="A0A2U1TCX3"/>
<proteinExistence type="predicted"/>
<evidence type="ECO:0000313" key="2">
    <source>
        <dbReference type="Proteomes" id="UP000244962"/>
    </source>
</evidence>
<reference evidence="2" key="1">
    <citation type="submission" date="2018-04" db="EMBL/GenBank/DDBJ databases">
        <authorList>
            <person name="Liu S."/>
            <person name="Wang Z."/>
            <person name="Li J."/>
        </authorList>
    </citation>
    <scope>NUCLEOTIDE SEQUENCE [LARGE SCALE GENOMIC DNA]</scope>
    <source>
        <strain evidence="2">622</strain>
    </source>
</reference>
<gene>
    <name evidence="1" type="ORF">DF223_10380</name>
</gene>
<keyword evidence="2" id="KW-1185">Reference proteome</keyword>
<protein>
    <submittedName>
        <fullName evidence="1">Uncharacterized protein</fullName>
    </submittedName>
</protein>
<dbReference type="EMBL" id="QEFB01000011">
    <property type="protein sequence ID" value="PWC06660.1"/>
    <property type="molecule type" value="Genomic_DNA"/>
</dbReference>
<comment type="caution">
    <text evidence="1">The sequence shown here is derived from an EMBL/GenBank/DDBJ whole genome shotgun (WGS) entry which is preliminary data.</text>
</comment>
<name>A0A2U1TCX3_9MICO</name>
<dbReference type="Proteomes" id="UP000244962">
    <property type="component" value="Unassembled WGS sequence"/>
</dbReference>
<organism evidence="1 2">
    <name type="scientific">Mycetocola zhujimingii</name>
    <dbReference type="NCBI Taxonomy" id="2079792"/>
    <lineage>
        <taxon>Bacteria</taxon>
        <taxon>Bacillati</taxon>
        <taxon>Actinomycetota</taxon>
        <taxon>Actinomycetes</taxon>
        <taxon>Micrococcales</taxon>
        <taxon>Microbacteriaceae</taxon>
        <taxon>Mycetocola</taxon>
    </lineage>
</organism>
<dbReference type="RefSeq" id="WP_108963105.1">
    <property type="nucleotide sequence ID" value="NZ_QEFB01000011.1"/>
</dbReference>
<sequence>MVVLERDIAQCALPRSLGTSIASLENSAVLISALAKLADKQGLAASEVELISTKLWIMSLPWHQAASEITARLQQQHSTTPTGVLKLVERELTAAVQEASAENASRTRNDRAALSRTTIASVISRAIELVDLTSLESAIRDGVCEPLDGAPQSSDGLRYYEGIGTQPSHVAAGLVVPSDETNQAILAGCAETGAVILHGPSGVGKSAALWSVPSAAPGILWFRIQRLLPTDVGDIVRLARAWGANGSRPVGFLIDSAGIGQFGGWRDLRRNATAIPGLYLVATARNEDLRVLGDLRDCVTVEVLLKERMAAQIFEGLVDSGATDVAHWAEAFEASHGLTMEFTHLLTRGARLQQVIDDQIRDRLEAGRDIELGVLAVCGVAGRWGAAVPVNQLSELLHASTFDIRRAVERLATEHMLIEEAGRVTAIHRLRSVAISAAVHRNPPPAMHDSVERALTAMDKNEIARFTADMVTESPDLATVVVGMAVRDSANPARFMEYLHGLRLASFSRLAIRWAEIANRHTIERSKQSLLFQLAISKIDMSVFPERFGLAVADMLSVSDDGFGETLLGSLEPDVLGTLFNATVLPEIAQLLSELREADGERIAGLITASKSQHFATRVRGATLDQISEIIAAAGTVTTDLALALSDAAGGRAHLLKRFGQETPWILESRIDRVSGHEVGFARILQHSEPDQDDHAQTVAIGRRMLRLFPEIDSVDVKVLLPGGHELVIDEHNFASTGLTRRNDVTEREVSWNRERISRSRLLVAQSDTSRLQIALDLIHRLVEPTRIIAQSTVAGGLGGTNPDELAKAINSIGSEANDIGPTYSSALNSNGKMEIVDHVSGFITDLAENLFPRLTNADGFDMLAAHLRDNILGKSLPGMKSQRWGLLGLSSYPPELDELEEVLFQLHDVLYECGRAPTSAARILARARSARREWALSRGAEEARRLSRLAVEQDNSQFEVVVAALPAAQVLFVDREPWSPRSRNILYETPSVSEWPLHLERVVSLLGDHAETIGVDCVVIPTYGGEPLRDMQVRVFRGKAWPGADLAELANVLPPFASTPLSIQFRLAVDALSQVYSMRDLPEAQFRIPLIDDKKTESTRALTGATEAIRAMADDPVIREISDLIERLTHEVDDPSSPNLASALVSGVINDSTDGITEITAAGLLALEWDLDRATALSRFA</sequence>
<accession>A0A2U1TCX3</accession>